<dbReference type="SUPFAM" id="SSF53850">
    <property type="entry name" value="Periplasmic binding protein-like II"/>
    <property type="match status" value="1"/>
</dbReference>
<dbReference type="InterPro" id="IPR005119">
    <property type="entry name" value="LysR_subst-bd"/>
</dbReference>
<dbReference type="RefSeq" id="WP_155455300.1">
    <property type="nucleotide sequence ID" value="NZ_WNKX01000013.1"/>
</dbReference>
<proteinExistence type="inferred from homology"/>
<accession>A0A6L6QJX4</accession>
<comment type="similarity">
    <text evidence="1">Belongs to the LysR transcriptional regulatory family.</text>
</comment>
<dbReference type="InterPro" id="IPR036390">
    <property type="entry name" value="WH_DNA-bd_sf"/>
</dbReference>
<evidence type="ECO:0000259" key="5">
    <source>
        <dbReference type="PROSITE" id="PS50931"/>
    </source>
</evidence>
<comment type="caution">
    <text evidence="6">The sequence shown here is derived from an EMBL/GenBank/DDBJ whole genome shotgun (WGS) entry which is preliminary data.</text>
</comment>
<evidence type="ECO:0000256" key="3">
    <source>
        <dbReference type="ARBA" id="ARBA00023125"/>
    </source>
</evidence>
<dbReference type="PROSITE" id="PS50931">
    <property type="entry name" value="HTH_LYSR"/>
    <property type="match status" value="1"/>
</dbReference>
<keyword evidence="4" id="KW-0804">Transcription</keyword>
<dbReference type="InterPro" id="IPR000847">
    <property type="entry name" value="LysR_HTH_N"/>
</dbReference>
<dbReference type="PANTHER" id="PTHR30537">
    <property type="entry name" value="HTH-TYPE TRANSCRIPTIONAL REGULATOR"/>
    <property type="match status" value="1"/>
</dbReference>
<dbReference type="InterPro" id="IPR058163">
    <property type="entry name" value="LysR-type_TF_proteobact-type"/>
</dbReference>
<dbReference type="EMBL" id="WNKX01000013">
    <property type="protein sequence ID" value="MTW12364.1"/>
    <property type="molecule type" value="Genomic_DNA"/>
</dbReference>
<dbReference type="Pfam" id="PF00126">
    <property type="entry name" value="HTH_1"/>
    <property type="match status" value="1"/>
</dbReference>
<keyword evidence="2" id="KW-0805">Transcription regulation</keyword>
<protein>
    <submittedName>
        <fullName evidence="6">LysR family transcriptional regulator</fullName>
    </submittedName>
</protein>
<gene>
    <name evidence="6" type="ORF">GM658_17290</name>
</gene>
<evidence type="ECO:0000256" key="4">
    <source>
        <dbReference type="ARBA" id="ARBA00023163"/>
    </source>
</evidence>
<evidence type="ECO:0000256" key="1">
    <source>
        <dbReference type="ARBA" id="ARBA00009437"/>
    </source>
</evidence>
<name>A0A6L6QJX4_9BURK</name>
<dbReference type="Gene3D" id="3.40.190.290">
    <property type="match status" value="1"/>
</dbReference>
<organism evidence="6 7">
    <name type="scientific">Massilia eburnea</name>
    <dbReference type="NCBI Taxonomy" id="1776165"/>
    <lineage>
        <taxon>Bacteria</taxon>
        <taxon>Pseudomonadati</taxon>
        <taxon>Pseudomonadota</taxon>
        <taxon>Betaproteobacteria</taxon>
        <taxon>Burkholderiales</taxon>
        <taxon>Oxalobacteraceae</taxon>
        <taxon>Telluria group</taxon>
        <taxon>Massilia</taxon>
    </lineage>
</organism>
<dbReference type="Pfam" id="PF03466">
    <property type="entry name" value="LysR_substrate"/>
    <property type="match status" value="1"/>
</dbReference>
<feature type="domain" description="HTH lysR-type" evidence="5">
    <location>
        <begin position="4"/>
        <end position="61"/>
    </location>
</feature>
<evidence type="ECO:0000313" key="6">
    <source>
        <dbReference type="EMBL" id="MTW12364.1"/>
    </source>
</evidence>
<sequence>MQKLDWEDLRYFAAVARGGSISAAARELGVNHSTVLRRLDSLEQSLGVRLFERLQSGYVMTGAGETLRGRLGPIEEEIGSAQREVGGLDEELRGTIRLTTTDTLAHGLLMPYLQRFQDAHPAVQLQLVVNNSFLNLTQREADIAVRPSNTPPANLVGRKVGAVATALYASHGYLRRAEREGIARDDWPAHRWVAPDESLAHLAAAQWLAERVPPSQVAVRADSLITMVDAARNGMGVAPLLCLLADRERTLEQLAPPDPRFHTQLWVLSHRDLRNVARIKALSQFLYDALRQDAHVFPA</sequence>
<dbReference type="AlphaFoldDB" id="A0A6L6QJX4"/>
<keyword evidence="7" id="KW-1185">Reference proteome</keyword>
<dbReference type="OrthoDB" id="570111at2"/>
<dbReference type="GO" id="GO:0006351">
    <property type="term" value="P:DNA-templated transcription"/>
    <property type="evidence" value="ECO:0007669"/>
    <property type="project" value="TreeGrafter"/>
</dbReference>
<dbReference type="SUPFAM" id="SSF46785">
    <property type="entry name" value="Winged helix' DNA-binding domain"/>
    <property type="match status" value="1"/>
</dbReference>
<keyword evidence="3" id="KW-0238">DNA-binding</keyword>
<dbReference type="Gene3D" id="1.10.10.10">
    <property type="entry name" value="Winged helix-like DNA-binding domain superfamily/Winged helix DNA-binding domain"/>
    <property type="match status" value="1"/>
</dbReference>
<dbReference type="GO" id="GO:0043565">
    <property type="term" value="F:sequence-specific DNA binding"/>
    <property type="evidence" value="ECO:0007669"/>
    <property type="project" value="TreeGrafter"/>
</dbReference>
<reference evidence="6 7" key="1">
    <citation type="submission" date="2019-11" db="EMBL/GenBank/DDBJ databases">
        <title>Type strains purchased from KCTC, JCM and DSMZ.</title>
        <authorList>
            <person name="Lu H."/>
        </authorList>
    </citation>
    <scope>NUCLEOTIDE SEQUENCE [LARGE SCALE GENOMIC DNA]</scope>
    <source>
        <strain evidence="6 7">JCM 31587</strain>
    </source>
</reference>
<dbReference type="Proteomes" id="UP000472320">
    <property type="component" value="Unassembled WGS sequence"/>
</dbReference>
<evidence type="ECO:0000313" key="7">
    <source>
        <dbReference type="Proteomes" id="UP000472320"/>
    </source>
</evidence>
<dbReference type="GO" id="GO:0003700">
    <property type="term" value="F:DNA-binding transcription factor activity"/>
    <property type="evidence" value="ECO:0007669"/>
    <property type="project" value="InterPro"/>
</dbReference>
<dbReference type="InterPro" id="IPR036388">
    <property type="entry name" value="WH-like_DNA-bd_sf"/>
</dbReference>
<evidence type="ECO:0000256" key="2">
    <source>
        <dbReference type="ARBA" id="ARBA00023015"/>
    </source>
</evidence>
<dbReference type="PANTHER" id="PTHR30537:SF3">
    <property type="entry name" value="TRANSCRIPTIONAL REGULATORY PROTEIN"/>
    <property type="match status" value="1"/>
</dbReference>